<proteinExistence type="predicted"/>
<evidence type="ECO:0000313" key="2">
    <source>
        <dbReference type="EMBL" id="RLM58270.1"/>
    </source>
</evidence>
<dbReference type="EMBL" id="PQIB02000017">
    <property type="protein sequence ID" value="RLM58270.1"/>
    <property type="molecule type" value="Genomic_DNA"/>
</dbReference>
<evidence type="ECO:0000256" key="1">
    <source>
        <dbReference type="SAM" id="SignalP"/>
    </source>
</evidence>
<gene>
    <name evidence="2" type="ORF">C2845_PM18G08660</name>
</gene>
<protein>
    <submittedName>
        <fullName evidence="2">Uncharacterized protein</fullName>
    </submittedName>
</protein>
<feature type="signal peptide" evidence="1">
    <location>
        <begin position="1"/>
        <end position="29"/>
    </location>
</feature>
<evidence type="ECO:0000313" key="3">
    <source>
        <dbReference type="Proteomes" id="UP000275267"/>
    </source>
</evidence>
<keyword evidence="3" id="KW-1185">Reference proteome</keyword>
<organism evidence="2 3">
    <name type="scientific">Panicum miliaceum</name>
    <name type="common">Proso millet</name>
    <name type="synonym">Broomcorn millet</name>
    <dbReference type="NCBI Taxonomy" id="4540"/>
    <lineage>
        <taxon>Eukaryota</taxon>
        <taxon>Viridiplantae</taxon>
        <taxon>Streptophyta</taxon>
        <taxon>Embryophyta</taxon>
        <taxon>Tracheophyta</taxon>
        <taxon>Spermatophyta</taxon>
        <taxon>Magnoliopsida</taxon>
        <taxon>Liliopsida</taxon>
        <taxon>Poales</taxon>
        <taxon>Poaceae</taxon>
        <taxon>PACMAD clade</taxon>
        <taxon>Panicoideae</taxon>
        <taxon>Panicodae</taxon>
        <taxon>Paniceae</taxon>
        <taxon>Panicinae</taxon>
        <taxon>Panicum</taxon>
        <taxon>Panicum sect. Panicum</taxon>
    </lineage>
</organism>
<reference evidence="3" key="1">
    <citation type="journal article" date="2019" name="Nat. Commun.">
        <title>The genome of broomcorn millet.</title>
        <authorList>
            <person name="Zou C."/>
            <person name="Miki D."/>
            <person name="Li D."/>
            <person name="Tang Q."/>
            <person name="Xiao L."/>
            <person name="Rajput S."/>
            <person name="Deng P."/>
            <person name="Jia W."/>
            <person name="Huang R."/>
            <person name="Zhang M."/>
            <person name="Sun Y."/>
            <person name="Hu J."/>
            <person name="Fu X."/>
            <person name="Schnable P.S."/>
            <person name="Li F."/>
            <person name="Zhang H."/>
            <person name="Feng B."/>
            <person name="Zhu X."/>
            <person name="Liu R."/>
            <person name="Schnable J.C."/>
            <person name="Zhu J.-K."/>
            <person name="Zhang H."/>
        </authorList>
    </citation>
    <scope>NUCLEOTIDE SEQUENCE [LARGE SCALE GENOMIC DNA]</scope>
</reference>
<name>A0A3L6PKG7_PANMI</name>
<dbReference type="AlphaFoldDB" id="A0A3L6PKG7"/>
<dbReference type="Proteomes" id="UP000275267">
    <property type="component" value="Unassembled WGS sequence"/>
</dbReference>
<keyword evidence="1" id="KW-0732">Signal</keyword>
<accession>A0A3L6PKG7</accession>
<feature type="chain" id="PRO_5018026492" evidence="1">
    <location>
        <begin position="30"/>
        <end position="98"/>
    </location>
</feature>
<sequence length="98" mass="10357">MRPPVMLRWAAVALALAAVALLAAEPAAAFYLPGVAPNDFQKVPLPSPPPSLITPFLPRRISTARVPRLLAARYYQVGGSGVPDLGILLAVLLMCEVV</sequence>
<comment type="caution">
    <text evidence="2">The sequence shown here is derived from an EMBL/GenBank/DDBJ whole genome shotgun (WGS) entry which is preliminary data.</text>
</comment>